<feature type="chain" id="PRO_5038041454" evidence="1">
    <location>
        <begin position="24"/>
        <end position="169"/>
    </location>
</feature>
<evidence type="ECO:0000313" key="3">
    <source>
        <dbReference type="Proteomes" id="UP000733611"/>
    </source>
</evidence>
<accession>A0A948X022</accession>
<dbReference type="AlphaFoldDB" id="A0A948X022"/>
<dbReference type="Proteomes" id="UP000733611">
    <property type="component" value="Unassembled WGS sequence"/>
</dbReference>
<comment type="caution">
    <text evidence="2">The sequence shown here is derived from an EMBL/GenBank/DDBJ whole genome shotgun (WGS) entry which is preliminary data.</text>
</comment>
<name>A0A948X022_9GAMM</name>
<organism evidence="2 3">
    <name type="scientific">Candidatus Anaerobiospirillum pullicola</name>
    <dbReference type="NCBI Taxonomy" id="2838451"/>
    <lineage>
        <taxon>Bacteria</taxon>
        <taxon>Pseudomonadati</taxon>
        <taxon>Pseudomonadota</taxon>
        <taxon>Gammaproteobacteria</taxon>
        <taxon>Aeromonadales</taxon>
        <taxon>Succinivibrionaceae</taxon>
        <taxon>Anaerobiospirillum</taxon>
    </lineage>
</organism>
<reference evidence="2" key="1">
    <citation type="journal article" date="2021" name="PeerJ">
        <title>Extensive microbial diversity within the chicken gut microbiome revealed by metagenomics and culture.</title>
        <authorList>
            <person name="Gilroy R."/>
            <person name="Ravi A."/>
            <person name="Getino M."/>
            <person name="Pursley I."/>
            <person name="Horton D.L."/>
            <person name="Alikhan N.F."/>
            <person name="Baker D."/>
            <person name="Gharbi K."/>
            <person name="Hall N."/>
            <person name="Watson M."/>
            <person name="Adriaenssens E.M."/>
            <person name="Foster-Nyarko E."/>
            <person name="Jarju S."/>
            <person name="Secka A."/>
            <person name="Antonio M."/>
            <person name="Oren A."/>
            <person name="Chaudhuri R.R."/>
            <person name="La Ragione R."/>
            <person name="Hildebrand F."/>
            <person name="Pallen M.J."/>
        </authorList>
    </citation>
    <scope>NUCLEOTIDE SEQUENCE</scope>
    <source>
        <strain evidence="2">378</strain>
    </source>
</reference>
<evidence type="ECO:0000256" key="1">
    <source>
        <dbReference type="SAM" id="SignalP"/>
    </source>
</evidence>
<gene>
    <name evidence="2" type="ORF">H9847_07745</name>
</gene>
<reference evidence="2" key="2">
    <citation type="submission" date="2021-04" db="EMBL/GenBank/DDBJ databases">
        <authorList>
            <person name="Gilroy R."/>
        </authorList>
    </citation>
    <scope>NUCLEOTIDE SEQUENCE</scope>
    <source>
        <strain evidence="2">378</strain>
    </source>
</reference>
<proteinExistence type="predicted"/>
<evidence type="ECO:0000313" key="2">
    <source>
        <dbReference type="EMBL" id="MBU3844739.1"/>
    </source>
</evidence>
<keyword evidence="1" id="KW-0732">Signal</keyword>
<sequence>MLKFFKYLGACLVLFAAAMVAHAEEVDTDTFTAKYNVDGFKLLDVSMYPSSMAIKVGHDEMGEFELRVIDRSGSLSKFTPEQWLQTIRQNSSKNLGAKLSEPEWGSDCYILRGNDAKGNYVLVFVTFNKAGDKLSILTELCNDEMSDLLPVYFNYHFTAKDPTLFTTFM</sequence>
<dbReference type="EMBL" id="JAHLFE010000161">
    <property type="protein sequence ID" value="MBU3844739.1"/>
    <property type="molecule type" value="Genomic_DNA"/>
</dbReference>
<feature type="signal peptide" evidence="1">
    <location>
        <begin position="1"/>
        <end position="23"/>
    </location>
</feature>
<protein>
    <submittedName>
        <fullName evidence="2">Uncharacterized protein</fullName>
    </submittedName>
</protein>